<organism evidence="6 7">
    <name type="scientific">Kribbella orskensis</name>
    <dbReference type="NCBI Taxonomy" id="2512216"/>
    <lineage>
        <taxon>Bacteria</taxon>
        <taxon>Bacillati</taxon>
        <taxon>Actinomycetota</taxon>
        <taxon>Actinomycetes</taxon>
        <taxon>Propionibacteriales</taxon>
        <taxon>Kribbellaceae</taxon>
        <taxon>Kribbella</taxon>
    </lineage>
</organism>
<keyword evidence="2" id="KW-0963">Cytoplasm</keyword>
<dbReference type="Gene3D" id="3.30.2170.10">
    <property type="entry name" value="archaeoglobus fulgidus dsm 4304 superfamily"/>
    <property type="match status" value="1"/>
</dbReference>
<proteinExistence type="predicted"/>
<reference evidence="6 7" key="1">
    <citation type="journal article" date="2015" name="Stand. Genomic Sci.">
        <title>Genomic Encyclopedia of Bacterial and Archaeal Type Strains, Phase III: the genomes of soil and plant-associated and newly described type strains.</title>
        <authorList>
            <person name="Whitman W.B."/>
            <person name="Woyke T."/>
            <person name="Klenk H.P."/>
            <person name="Zhou Y."/>
            <person name="Lilburn T.G."/>
            <person name="Beck B.J."/>
            <person name="De Vos P."/>
            <person name="Vandamme P."/>
            <person name="Eisen J.A."/>
            <person name="Garrity G."/>
            <person name="Hugenholtz P."/>
            <person name="Kyrpides N.C."/>
        </authorList>
    </citation>
    <scope>NUCLEOTIDE SEQUENCE [LARGE SCALE GENOMIC DNA]</scope>
    <source>
        <strain evidence="6 7">VKM Ac-2538</strain>
    </source>
</reference>
<evidence type="ECO:0000313" key="7">
    <source>
        <dbReference type="Proteomes" id="UP000295818"/>
    </source>
</evidence>
<keyword evidence="4 6" id="KW-0255">Endonuclease</keyword>
<evidence type="ECO:0000313" key="6">
    <source>
        <dbReference type="EMBL" id="TCO12344.1"/>
    </source>
</evidence>
<accession>A0ABY2BBH1</accession>
<evidence type="ECO:0000256" key="3">
    <source>
        <dbReference type="ARBA" id="ARBA00022722"/>
    </source>
</evidence>
<dbReference type="PANTHER" id="PTHR28511:SF1">
    <property type="entry name" value="ENDONUCLEASE V"/>
    <property type="match status" value="1"/>
</dbReference>
<dbReference type="GO" id="GO:0004519">
    <property type="term" value="F:endonuclease activity"/>
    <property type="evidence" value="ECO:0007669"/>
    <property type="project" value="UniProtKB-KW"/>
</dbReference>
<keyword evidence="5" id="KW-0378">Hydrolase</keyword>
<keyword evidence="3" id="KW-0540">Nuclease</keyword>
<dbReference type="PANTHER" id="PTHR28511">
    <property type="entry name" value="ENDONUCLEASE V"/>
    <property type="match status" value="1"/>
</dbReference>
<evidence type="ECO:0000256" key="2">
    <source>
        <dbReference type="ARBA" id="ARBA00022490"/>
    </source>
</evidence>
<dbReference type="Proteomes" id="UP000295818">
    <property type="component" value="Unassembled WGS sequence"/>
</dbReference>
<protein>
    <submittedName>
        <fullName evidence="6">Endonuclease V</fullName>
    </submittedName>
</protein>
<sequence>MWAAAVVVDAGRIVGQRVVGGCASGPYVPGMLALRLGPQLEDVVRRIAPWPEVLLLDATGGDHPRRAGLAVHLGAALDLPTVGVTHRPLLATGAWPADEAGATSPLTIGTDQVATWLRTRRGTRPLVVHPAWRTDLDVAVRVVEASLAGRRTPEPLRSARQAARRARAGQ</sequence>
<dbReference type="RefSeq" id="WP_241999330.1">
    <property type="nucleotide sequence ID" value="NZ_SLWM01000026.1"/>
</dbReference>
<dbReference type="InterPro" id="IPR007581">
    <property type="entry name" value="Endonuclease-V"/>
</dbReference>
<keyword evidence="7" id="KW-1185">Reference proteome</keyword>
<evidence type="ECO:0000256" key="4">
    <source>
        <dbReference type="ARBA" id="ARBA00022759"/>
    </source>
</evidence>
<evidence type="ECO:0000256" key="1">
    <source>
        <dbReference type="ARBA" id="ARBA00004496"/>
    </source>
</evidence>
<dbReference type="EMBL" id="SLWM01000026">
    <property type="protein sequence ID" value="TCO12344.1"/>
    <property type="molecule type" value="Genomic_DNA"/>
</dbReference>
<comment type="caution">
    <text evidence="6">The sequence shown here is derived from an EMBL/GenBank/DDBJ whole genome shotgun (WGS) entry which is preliminary data.</text>
</comment>
<gene>
    <name evidence="6" type="ORF">EV644_12687</name>
</gene>
<name>A0ABY2BBH1_9ACTN</name>
<evidence type="ECO:0000256" key="5">
    <source>
        <dbReference type="ARBA" id="ARBA00022801"/>
    </source>
</evidence>
<dbReference type="Pfam" id="PF04493">
    <property type="entry name" value="Endonuclease_5"/>
    <property type="match status" value="1"/>
</dbReference>
<comment type="subcellular location">
    <subcellularLocation>
        <location evidence="1">Cytoplasm</location>
    </subcellularLocation>
</comment>